<sequence>MNNRQRIVNLGLPKSGTTTLAHALRRAGLRIADYRIRRRQTPDTNLHGAYVGERLYHGYFTTGDPLHGLDLFDGFSEISTLSEGHSLWPQMDWGVIDAIRLHHPNTHFIATWRMPEALSNSILNWSDLGTKRLPHGQIPGLPKGYGANPAQRVQWICAHYAHLERLFRDDPRFLLLDVGAADACARLSAFLGRDLPWWGKANRNPQPAPTDHPEPQEVC</sequence>
<gene>
    <name evidence="1" type="ORF">SAMN06265173_102257</name>
</gene>
<name>A0A521BA70_9RHOB</name>
<dbReference type="OrthoDB" id="7833823at2"/>
<evidence type="ECO:0000313" key="2">
    <source>
        <dbReference type="Proteomes" id="UP000316030"/>
    </source>
</evidence>
<evidence type="ECO:0000313" key="1">
    <source>
        <dbReference type="EMBL" id="SMO43978.1"/>
    </source>
</evidence>
<reference evidence="1 2" key="1">
    <citation type="submission" date="2017-05" db="EMBL/GenBank/DDBJ databases">
        <authorList>
            <person name="Varghese N."/>
            <person name="Submissions S."/>
        </authorList>
    </citation>
    <scope>NUCLEOTIDE SEQUENCE [LARGE SCALE GENOMIC DNA]</scope>
    <source>
        <strain evidence="1 2">DSM 29506</strain>
    </source>
</reference>
<proteinExistence type="predicted"/>
<protein>
    <recommendedName>
        <fullName evidence="3">Sulfotransferase family protein</fullName>
    </recommendedName>
</protein>
<dbReference type="RefSeq" id="WP_142492013.1">
    <property type="nucleotide sequence ID" value="NZ_FXTO01000002.1"/>
</dbReference>
<dbReference type="Proteomes" id="UP000316030">
    <property type="component" value="Unassembled WGS sequence"/>
</dbReference>
<dbReference type="InterPro" id="IPR027417">
    <property type="entry name" value="P-loop_NTPase"/>
</dbReference>
<evidence type="ECO:0008006" key="3">
    <source>
        <dbReference type="Google" id="ProtNLM"/>
    </source>
</evidence>
<dbReference type="EMBL" id="FXTO01000002">
    <property type="protein sequence ID" value="SMO43978.1"/>
    <property type="molecule type" value="Genomic_DNA"/>
</dbReference>
<organism evidence="1 2">
    <name type="scientific">Thalassovita litoralis</name>
    <dbReference type="NCBI Taxonomy" id="1010611"/>
    <lineage>
        <taxon>Bacteria</taxon>
        <taxon>Pseudomonadati</taxon>
        <taxon>Pseudomonadota</taxon>
        <taxon>Alphaproteobacteria</taxon>
        <taxon>Rhodobacterales</taxon>
        <taxon>Roseobacteraceae</taxon>
        <taxon>Thalassovita</taxon>
    </lineage>
</organism>
<dbReference type="AlphaFoldDB" id="A0A521BA70"/>
<dbReference type="PANTHER" id="PTHR36978">
    <property type="entry name" value="P-LOOP CONTAINING NUCLEOTIDE TRIPHOSPHATE HYDROLASE"/>
    <property type="match status" value="1"/>
</dbReference>
<dbReference type="SUPFAM" id="SSF52540">
    <property type="entry name" value="P-loop containing nucleoside triphosphate hydrolases"/>
    <property type="match status" value="1"/>
</dbReference>
<dbReference type="PANTHER" id="PTHR36978:SF4">
    <property type="entry name" value="P-LOOP CONTAINING NUCLEOSIDE TRIPHOSPHATE HYDROLASE PROTEIN"/>
    <property type="match status" value="1"/>
</dbReference>
<accession>A0A521BA70</accession>
<keyword evidence="2" id="KW-1185">Reference proteome</keyword>
<dbReference type="Gene3D" id="3.40.50.300">
    <property type="entry name" value="P-loop containing nucleotide triphosphate hydrolases"/>
    <property type="match status" value="1"/>
</dbReference>